<evidence type="ECO:0000256" key="1">
    <source>
        <dbReference type="ARBA" id="ARBA00006844"/>
    </source>
</evidence>
<dbReference type="Gene3D" id="3.40.20.10">
    <property type="entry name" value="Severin"/>
    <property type="match status" value="1"/>
</dbReference>
<dbReference type="GO" id="GO:0003779">
    <property type="term" value="F:actin binding"/>
    <property type="evidence" value="ECO:0007669"/>
    <property type="project" value="UniProtKB-KW"/>
</dbReference>
<protein>
    <recommendedName>
        <fullName evidence="3">ADF-H domain-containing protein</fullName>
    </recommendedName>
</protein>
<dbReference type="Pfam" id="PF00241">
    <property type="entry name" value="Cofilin_ADF"/>
    <property type="match status" value="1"/>
</dbReference>
<dbReference type="CDD" id="cd11286">
    <property type="entry name" value="ADF_cofilin_like"/>
    <property type="match status" value="1"/>
</dbReference>
<evidence type="ECO:0000313" key="4">
    <source>
        <dbReference type="EMBL" id="CAA7017375.1"/>
    </source>
</evidence>
<dbReference type="OrthoDB" id="10249245at2759"/>
<evidence type="ECO:0000313" key="5">
    <source>
        <dbReference type="Proteomes" id="UP000467841"/>
    </source>
</evidence>
<dbReference type="GO" id="GO:0015629">
    <property type="term" value="C:actin cytoskeleton"/>
    <property type="evidence" value="ECO:0007669"/>
    <property type="project" value="InterPro"/>
</dbReference>
<dbReference type="InterPro" id="IPR017904">
    <property type="entry name" value="ADF/Cofilin"/>
</dbReference>
<comment type="similarity">
    <text evidence="1">Belongs to the actin-binding proteins ADF family.</text>
</comment>
<organism evidence="4 5">
    <name type="scientific">Microthlaspi erraticum</name>
    <dbReference type="NCBI Taxonomy" id="1685480"/>
    <lineage>
        <taxon>Eukaryota</taxon>
        <taxon>Viridiplantae</taxon>
        <taxon>Streptophyta</taxon>
        <taxon>Embryophyta</taxon>
        <taxon>Tracheophyta</taxon>
        <taxon>Spermatophyta</taxon>
        <taxon>Magnoliopsida</taxon>
        <taxon>eudicotyledons</taxon>
        <taxon>Gunneridae</taxon>
        <taxon>Pentapetalae</taxon>
        <taxon>rosids</taxon>
        <taxon>malvids</taxon>
        <taxon>Brassicales</taxon>
        <taxon>Brassicaceae</taxon>
        <taxon>Coluteocarpeae</taxon>
        <taxon>Microthlaspi</taxon>
    </lineage>
</organism>
<dbReference type="InterPro" id="IPR029006">
    <property type="entry name" value="ADF-H/Gelsolin-like_dom_sf"/>
</dbReference>
<keyword evidence="5" id="KW-1185">Reference proteome</keyword>
<proteinExistence type="inferred from homology"/>
<dbReference type="AlphaFoldDB" id="A0A6D2HLJ9"/>
<evidence type="ECO:0000256" key="2">
    <source>
        <dbReference type="ARBA" id="ARBA00023203"/>
    </source>
</evidence>
<dbReference type="PANTHER" id="PTHR11913">
    <property type="entry name" value="COFILIN-RELATED"/>
    <property type="match status" value="1"/>
</dbReference>
<keyword evidence="2" id="KW-0009">Actin-binding</keyword>
<sequence length="136" mass="16109">MAWMQMSDDCKIKFLELKEKRTYRFIVFKINKDDEIVQIDKIGNSEETTYDDFTSYLPYDECRFAVYDFDFTTEDNCQKRKIFFIGWFPDASTPRNKMLYASSKDSIKTALDGIEVDLLVTEPNEMSLDIMKERAL</sequence>
<dbReference type="GO" id="GO:0030042">
    <property type="term" value="P:actin filament depolymerization"/>
    <property type="evidence" value="ECO:0007669"/>
    <property type="project" value="InterPro"/>
</dbReference>
<dbReference type="InterPro" id="IPR002108">
    <property type="entry name" value="ADF-H"/>
</dbReference>
<dbReference type="Proteomes" id="UP000467841">
    <property type="component" value="Unassembled WGS sequence"/>
</dbReference>
<feature type="domain" description="ADF-H" evidence="3">
    <location>
        <begin position="2"/>
        <end position="136"/>
    </location>
</feature>
<comment type="caution">
    <text evidence="4">The sequence shown here is derived from an EMBL/GenBank/DDBJ whole genome shotgun (WGS) entry which is preliminary data.</text>
</comment>
<dbReference type="SMART" id="SM00102">
    <property type="entry name" value="ADF"/>
    <property type="match status" value="1"/>
</dbReference>
<gene>
    <name evidence="4" type="ORF">MERR_LOCUS4610</name>
</gene>
<evidence type="ECO:0000259" key="3">
    <source>
        <dbReference type="PROSITE" id="PS51263"/>
    </source>
</evidence>
<name>A0A6D2HLJ9_9BRAS</name>
<reference evidence="4" key="1">
    <citation type="submission" date="2020-01" db="EMBL/GenBank/DDBJ databases">
        <authorList>
            <person name="Mishra B."/>
        </authorList>
    </citation>
    <scope>NUCLEOTIDE SEQUENCE [LARGE SCALE GENOMIC DNA]</scope>
</reference>
<dbReference type="PROSITE" id="PS51263">
    <property type="entry name" value="ADF_H"/>
    <property type="match status" value="1"/>
</dbReference>
<dbReference type="SUPFAM" id="SSF55753">
    <property type="entry name" value="Actin depolymerizing proteins"/>
    <property type="match status" value="1"/>
</dbReference>
<dbReference type="EMBL" id="CACVBM020000321">
    <property type="protein sequence ID" value="CAA7017375.1"/>
    <property type="molecule type" value="Genomic_DNA"/>
</dbReference>
<accession>A0A6D2HLJ9</accession>